<feature type="domain" description="RNA polymerase beta subunit protrusion" evidence="8">
    <location>
        <begin position="41"/>
        <end position="261"/>
    </location>
</feature>
<feature type="region of interest" description="Disordered" evidence="7">
    <location>
        <begin position="131"/>
        <end position="150"/>
    </location>
</feature>
<dbReference type="AlphaFoldDB" id="A0A433PYD2"/>
<dbReference type="Gene3D" id="3.90.1110.10">
    <property type="entry name" value="RNA polymerase Rpb2, domain 2"/>
    <property type="match status" value="1"/>
</dbReference>
<evidence type="ECO:0000256" key="1">
    <source>
        <dbReference type="ARBA" id="ARBA00006835"/>
    </source>
</evidence>
<dbReference type="InterPro" id="IPR007644">
    <property type="entry name" value="RNA_pol_bsu_protrusion"/>
</dbReference>
<gene>
    <name evidence="9" type="ORF">BC938DRAFT_475243</name>
</gene>
<keyword evidence="10" id="KW-1185">Reference proteome</keyword>
<dbReference type="GO" id="GO:0006351">
    <property type="term" value="P:DNA-templated transcription"/>
    <property type="evidence" value="ECO:0007669"/>
    <property type="project" value="InterPro"/>
</dbReference>
<evidence type="ECO:0000256" key="7">
    <source>
        <dbReference type="SAM" id="MobiDB-lite"/>
    </source>
</evidence>
<dbReference type="GO" id="GO:0003677">
    <property type="term" value="F:DNA binding"/>
    <property type="evidence" value="ECO:0007669"/>
    <property type="project" value="InterPro"/>
</dbReference>
<evidence type="ECO:0000256" key="3">
    <source>
        <dbReference type="ARBA" id="ARBA00022478"/>
    </source>
</evidence>
<name>A0A433PYD2_9FUNG</name>
<dbReference type="Gene3D" id="3.90.1100.10">
    <property type="match status" value="1"/>
</dbReference>
<keyword evidence="5" id="KW-0548">Nucleotidyltransferase</keyword>
<dbReference type="GO" id="GO:0003899">
    <property type="term" value="F:DNA-directed RNA polymerase activity"/>
    <property type="evidence" value="ECO:0007669"/>
    <property type="project" value="UniProtKB-EC"/>
</dbReference>
<comment type="similarity">
    <text evidence="1">Belongs to the RNA polymerase beta chain family.</text>
</comment>
<organism evidence="9 10">
    <name type="scientific">Jimgerdemannia flammicorona</name>
    <dbReference type="NCBI Taxonomy" id="994334"/>
    <lineage>
        <taxon>Eukaryota</taxon>
        <taxon>Fungi</taxon>
        <taxon>Fungi incertae sedis</taxon>
        <taxon>Mucoromycota</taxon>
        <taxon>Mucoromycotina</taxon>
        <taxon>Endogonomycetes</taxon>
        <taxon>Endogonales</taxon>
        <taxon>Endogonaceae</taxon>
        <taxon>Jimgerdemannia</taxon>
    </lineage>
</organism>
<keyword evidence="6" id="KW-0804">Transcription</keyword>
<sequence length="356" mass="40157">MDQDYSQQSPEEEQPQYFDEEELISQEDCWAVITSFFEEKGLVRQQLDSFDEFVQNTMQELVDENSNLVLQHVGADGDVTKRYIIDFGQIYLSKPTMTENDGSTQPMFPQEARLRNLTYAAPLYVDMAKRTQVASPDDPRNANKTNPNDMFVDEDGGGMEVGMSKVFIGKVPIMLKSTYCILNGLPDKDLHELNECPYDMGGYFVINGSEKVLIAQERMASNTVYVFSKPPPSNICYTAEIRSAVEKGSKHASPLYVKMMRANSDKATSGQVIRATLPYIRQDVPIVVVFRALGQVADRDVLEHICYDRNDYGMLEMLKPCIEEAFVIQEQSVGIIALDYIGKRGTTVGVNKDKRV</sequence>
<dbReference type="InterPro" id="IPR015712">
    <property type="entry name" value="DNA-dir_RNA_pol_su2"/>
</dbReference>
<dbReference type="GO" id="GO:0000428">
    <property type="term" value="C:DNA-directed RNA polymerase complex"/>
    <property type="evidence" value="ECO:0007669"/>
    <property type="project" value="UniProtKB-KW"/>
</dbReference>
<dbReference type="PANTHER" id="PTHR20856">
    <property type="entry name" value="DNA-DIRECTED RNA POLYMERASE I SUBUNIT 2"/>
    <property type="match status" value="1"/>
</dbReference>
<dbReference type="GO" id="GO:0032549">
    <property type="term" value="F:ribonucleoside binding"/>
    <property type="evidence" value="ECO:0007669"/>
    <property type="project" value="InterPro"/>
</dbReference>
<evidence type="ECO:0000313" key="10">
    <source>
        <dbReference type="Proteomes" id="UP000274822"/>
    </source>
</evidence>
<evidence type="ECO:0000259" key="8">
    <source>
        <dbReference type="Pfam" id="PF04563"/>
    </source>
</evidence>
<comment type="caution">
    <text evidence="9">The sequence shown here is derived from an EMBL/GenBank/DDBJ whole genome shotgun (WGS) entry which is preliminary data.</text>
</comment>
<dbReference type="SUPFAM" id="SSF64484">
    <property type="entry name" value="beta and beta-prime subunits of DNA dependent RNA-polymerase"/>
    <property type="match status" value="1"/>
</dbReference>
<keyword evidence="4" id="KW-0808">Transferase</keyword>
<dbReference type="FunFam" id="3.90.1100.10:FF:000003">
    <property type="entry name" value="DNA-directed RNA polymerase subunit beta"/>
    <property type="match status" value="1"/>
</dbReference>
<dbReference type="Pfam" id="PF04563">
    <property type="entry name" value="RNA_pol_Rpb2_1"/>
    <property type="match status" value="1"/>
</dbReference>
<reference evidence="9 10" key="1">
    <citation type="journal article" date="2018" name="New Phytol.">
        <title>Phylogenomics of Endogonaceae and evolution of mycorrhizas within Mucoromycota.</title>
        <authorList>
            <person name="Chang Y."/>
            <person name="Desiro A."/>
            <person name="Na H."/>
            <person name="Sandor L."/>
            <person name="Lipzen A."/>
            <person name="Clum A."/>
            <person name="Barry K."/>
            <person name="Grigoriev I.V."/>
            <person name="Martin F.M."/>
            <person name="Stajich J.E."/>
            <person name="Smith M.E."/>
            <person name="Bonito G."/>
            <person name="Spatafora J.W."/>
        </authorList>
    </citation>
    <scope>NUCLEOTIDE SEQUENCE [LARGE SCALE GENOMIC DNA]</scope>
    <source>
        <strain evidence="9 10">AD002</strain>
    </source>
</reference>
<keyword evidence="3" id="KW-0240">DNA-directed RNA polymerase</keyword>
<dbReference type="InterPro" id="IPR037034">
    <property type="entry name" value="RNA_pol_Rpb2_2_sf"/>
</dbReference>
<protein>
    <recommendedName>
        <fullName evidence="2">DNA-directed RNA polymerase</fullName>
        <ecNumber evidence="2">2.7.7.6</ecNumber>
    </recommendedName>
</protein>
<accession>A0A433PYD2</accession>
<dbReference type="EC" id="2.7.7.6" evidence="2"/>
<evidence type="ECO:0000256" key="6">
    <source>
        <dbReference type="ARBA" id="ARBA00023163"/>
    </source>
</evidence>
<feature type="non-terminal residue" evidence="9">
    <location>
        <position position="356"/>
    </location>
</feature>
<evidence type="ECO:0000313" key="9">
    <source>
        <dbReference type="EMBL" id="RUS22464.1"/>
    </source>
</evidence>
<evidence type="ECO:0000256" key="4">
    <source>
        <dbReference type="ARBA" id="ARBA00022679"/>
    </source>
</evidence>
<evidence type="ECO:0000256" key="5">
    <source>
        <dbReference type="ARBA" id="ARBA00022695"/>
    </source>
</evidence>
<dbReference type="EMBL" id="RBNJ01020137">
    <property type="protein sequence ID" value="RUS22464.1"/>
    <property type="molecule type" value="Genomic_DNA"/>
</dbReference>
<evidence type="ECO:0000256" key="2">
    <source>
        <dbReference type="ARBA" id="ARBA00012418"/>
    </source>
</evidence>
<dbReference type="Proteomes" id="UP000274822">
    <property type="component" value="Unassembled WGS sequence"/>
</dbReference>
<proteinExistence type="inferred from homology"/>